<dbReference type="AlphaFoldDB" id="A0A9W4X8V4"/>
<keyword evidence="4" id="KW-1185">Reference proteome</keyword>
<feature type="compositionally biased region" description="Polar residues" evidence="2">
    <location>
        <begin position="7"/>
        <end position="27"/>
    </location>
</feature>
<feature type="region of interest" description="Disordered" evidence="2">
    <location>
        <begin position="234"/>
        <end position="334"/>
    </location>
</feature>
<feature type="compositionally biased region" description="Polar residues" evidence="2">
    <location>
        <begin position="242"/>
        <end position="255"/>
    </location>
</feature>
<feature type="compositionally biased region" description="Basic and acidic residues" evidence="2">
    <location>
        <begin position="273"/>
        <end position="292"/>
    </location>
</feature>
<proteinExistence type="predicted"/>
<organism evidence="3 4">
    <name type="scientific">Candida verbasci</name>
    <dbReference type="NCBI Taxonomy" id="1227364"/>
    <lineage>
        <taxon>Eukaryota</taxon>
        <taxon>Fungi</taxon>
        <taxon>Dikarya</taxon>
        <taxon>Ascomycota</taxon>
        <taxon>Saccharomycotina</taxon>
        <taxon>Pichiomycetes</taxon>
        <taxon>Debaryomycetaceae</taxon>
        <taxon>Candida/Lodderomyces clade</taxon>
        <taxon>Candida</taxon>
    </lineage>
</organism>
<gene>
    <name evidence="3" type="ORF">CANVERA_P1179</name>
</gene>
<dbReference type="Proteomes" id="UP001152885">
    <property type="component" value="Unassembled WGS sequence"/>
</dbReference>
<feature type="coiled-coil region" evidence="1">
    <location>
        <begin position="42"/>
        <end position="69"/>
    </location>
</feature>
<name>A0A9W4X8V4_9ASCO</name>
<sequence>MARKSDIPSNNRRISFYSSSGSDNNDQLTTYKEQNRILAKRILNYCTKIAELESKNQELVNENRMLKLRKVKDKCDGQLIGIIENEFNNMISKLKNMNNGNNEEMKDDNTKLNDNRGHISTIMEQEDSDNHLKNGDLPLTIENSNLNRKSNTNTTDHDQTMSTGNIDEMNATSTPSKHSDKSENENTTTSKPIQFFEENDQPTNNVNFGSKPQALSSPRLNHVEKHLLLGNKEKSVSVEPAPQSQLLSNPYSNIISKSKSKKTSRRSTIDNTTQEREPKDVNKSQKEFRFIFEEPQPAKSEEIKLKPKPIKPKETKALKSKTKNTEQVESKPKPTPLAVFQDYESSVSASPSLSDENNIGRRSTRIKKEVSYKQPSMRAKMRRESVKMLDAVGENVFLNYTNDQNKKRKDISPIKPTSSSKRKPLGNITTNTNSKNQKRQTLEPFIDNKKNNDMSIFDFQPETNKDNTRNRNRRYTNL</sequence>
<reference evidence="3" key="1">
    <citation type="submission" date="2022-12" db="EMBL/GenBank/DDBJ databases">
        <authorList>
            <person name="Brejova B."/>
        </authorList>
    </citation>
    <scope>NUCLEOTIDE SEQUENCE</scope>
</reference>
<feature type="compositionally biased region" description="Polar residues" evidence="2">
    <location>
        <begin position="201"/>
        <end position="218"/>
    </location>
</feature>
<evidence type="ECO:0000313" key="4">
    <source>
        <dbReference type="Proteomes" id="UP001152885"/>
    </source>
</evidence>
<feature type="region of interest" description="Disordered" evidence="2">
    <location>
        <begin position="407"/>
        <end position="478"/>
    </location>
</feature>
<feature type="compositionally biased region" description="Basic and acidic residues" evidence="2">
    <location>
        <begin position="299"/>
        <end position="332"/>
    </location>
</feature>
<accession>A0A9W4X8V4</accession>
<dbReference type="OrthoDB" id="5394106at2759"/>
<comment type="caution">
    <text evidence="3">The sequence shown here is derived from an EMBL/GenBank/DDBJ whole genome shotgun (WGS) entry which is preliminary data.</text>
</comment>
<keyword evidence="1" id="KW-0175">Coiled coil</keyword>
<evidence type="ECO:0000313" key="3">
    <source>
        <dbReference type="EMBL" id="CAI5756661.1"/>
    </source>
</evidence>
<evidence type="ECO:0000256" key="1">
    <source>
        <dbReference type="SAM" id="Coils"/>
    </source>
</evidence>
<feature type="region of interest" description="Disordered" evidence="2">
    <location>
        <begin position="124"/>
        <end position="218"/>
    </location>
</feature>
<protein>
    <recommendedName>
        <fullName evidence="5">Shugoshin N-terminal coiled-coil domain-containing protein</fullName>
    </recommendedName>
</protein>
<feature type="region of interest" description="Disordered" evidence="2">
    <location>
        <begin position="1"/>
        <end position="27"/>
    </location>
</feature>
<feature type="compositionally biased region" description="Polar residues" evidence="2">
    <location>
        <begin position="141"/>
        <end position="176"/>
    </location>
</feature>
<evidence type="ECO:0000256" key="2">
    <source>
        <dbReference type="SAM" id="MobiDB-lite"/>
    </source>
</evidence>
<dbReference type="EMBL" id="CANTUO010000001">
    <property type="protein sequence ID" value="CAI5756661.1"/>
    <property type="molecule type" value="Genomic_DNA"/>
</dbReference>
<evidence type="ECO:0008006" key="5">
    <source>
        <dbReference type="Google" id="ProtNLM"/>
    </source>
</evidence>